<accession>A0A850NJ98</accession>
<feature type="signal peptide" evidence="1">
    <location>
        <begin position="1"/>
        <end position="18"/>
    </location>
</feature>
<evidence type="ECO:0000256" key="1">
    <source>
        <dbReference type="SAM" id="SignalP"/>
    </source>
</evidence>
<dbReference type="RefSeq" id="WP_176620229.1">
    <property type="nucleotide sequence ID" value="NZ_WYET01000004.1"/>
</dbReference>
<gene>
    <name evidence="2" type="ORF">GUA46_09085</name>
</gene>
<reference evidence="2 3" key="1">
    <citation type="submission" date="2020-01" db="EMBL/GenBank/DDBJ databases">
        <title>Draft Genome Analysis of Muricauda sp. HICW Isolated from coastal seawater of PR China.</title>
        <authorList>
            <person name="Chen M.-X."/>
        </authorList>
    </citation>
    <scope>NUCLEOTIDE SEQUENCE [LARGE SCALE GENOMIC DNA]</scope>
    <source>
        <strain evidence="2 3">HICW</strain>
    </source>
</reference>
<keyword evidence="3" id="KW-1185">Reference proteome</keyword>
<protein>
    <submittedName>
        <fullName evidence="2">Uncharacterized protein</fullName>
    </submittedName>
</protein>
<feature type="chain" id="PRO_5032642163" evidence="1">
    <location>
        <begin position="19"/>
        <end position="1613"/>
    </location>
</feature>
<evidence type="ECO:0000313" key="2">
    <source>
        <dbReference type="EMBL" id="NVN18495.1"/>
    </source>
</evidence>
<name>A0A850NJ98_9FLAO</name>
<dbReference type="Proteomes" id="UP000558089">
    <property type="component" value="Unassembled WGS sequence"/>
</dbReference>
<dbReference type="EMBL" id="WYET01000004">
    <property type="protein sequence ID" value="NVN18495.1"/>
    <property type="molecule type" value="Genomic_DNA"/>
</dbReference>
<keyword evidence="1" id="KW-0732">Signal</keyword>
<comment type="caution">
    <text evidence="2">The sequence shown here is derived from an EMBL/GenBank/DDBJ whole genome shotgun (WGS) entry which is preliminary data.</text>
</comment>
<proteinExistence type="predicted"/>
<sequence length="1613" mass="181178">MKTNLLVISLLWCTATWATPMPLDSVTKGKQHTYLSNTLLKSKPTSPVTDSTDVVALMNRWQQQKSKKEESKNRFRSFPELEPAHMDLPYALPNNVAEFSPEYVAQQFHVDGETQKILDDAQKVFQIIENEQRFIQIIGGQQAVELPVGIKQNITPDSEDSSNKSNSYITLGIFRMEYHPTYTEVDLFAKVELGELNTELMFSATNIRMSKNGGIYEEATLNLLTDVPVGMGGGQWLLTFLGGIDPNGQANGQTYITIDCEGKVRELGLSADVRIAKTVAIPLTENGDIKNPDKTAPGSGEQVVGNDSYVGAGFSMHTNNINDLLIQVDLPPFELRALPNWGFKMQNTVLDLSDTTNAASIDFPELYTAQNLLVPGNENLWRGFYAEEVSVYLPPEFNKNISEERVTVGAQHLLLDNFGVSGDFFATNIIGIDEGNANKWQYSLDSLTVDLKVNRFMKAGFSGRIVLPISDSESSGGQLGYSGVISSNQDYFVKVKVEEDVPFNIFRSKARIFKESYINLEVEDKKFYPEANLSGIMAFDPEQNAQISGSDEELLTFSGLKFQDLHIQTKERPYLSIGYAGYMDTIAPPEIAGFELGVYDVSIETIGNDEARLSLNSYINLDKSGIHGDVRVHIFGKLEDGDYLKWKYNTTEVSEVQVDVTRKGFEFSGRLAFFRENAVYGKGFAGELDLYSESLGIQIGARGLFGATEGYRYWYVDAHGKPTNSSNPNFTIYDIGGGVYHHMRKSGLNDNAGSMSGIYYAPDDTIELGFKALAAFEVKKGVAFTGLAAIEMSFNSAANGGGVSRLGFYGAAALIQGGGQSRDPFGSVDDMQQNVVDKEQSLSNFHELSIDREGIQYFADHVFPEVLTGNELFAAQVAIDFDFENRTYWGMFDVFLNAGPIKGAGQKNRLGYLEFYNAPEDWYIYVGTPYKRFGLQGIPIGPLTAKVDLYFMTGTVLPDPARPPQNVIDILNLKGDELIFGRNFNQNLAEGAGYAFGASFSVGKEIDWGIVYASVRAGVGFDLMMRDFGDAHCRGKSGPLGMDGWYATGQLYAFLQGEIGAQIKLFGMRKRVKILKAGLAVLAQAQLPNPWFIRGYAGIDVRVLGVVSIRTRLKVIIGEECEIVGKSGLQDIVIISDVMPGNGYTNVDVFDAVQVAFNIPMESELQIQGDEGWKTYRVHLEEFVITNQGNPIQGESEFNAEQDLLVFKPFETLPPEEEIYVKVKVGFQQKTGSNWITVRENGDPIFEEKEITFTTGTAPTYIPRNNIEYMYPVVDQTYMLPRESNQGYVQLHSGQEYLFGNGYRDELYFLDESGNKIKADFQYIASQKRLSFSIPDLDNETTYTYALITLNPSDVEENLVMTQEEFHQISDDLEISTNTLVGSAKSGAFVSRLDFSFTTSRYDTFTEKMRSLKINRFTTSLDSYSQEDRGIANVGRIHLRMDDYEPFGIVDLIGNQYTDNEPLIHPEALSNNRYFRDEINPLLYEEYPLDGTIRVNRNEAIWGVPPKGPMMVSNTYLAYTMDNMYPDYLKSNFPYIWKLPKAYYSDYANLRIQIAYRYTMPQIRNLEKYEKYDYIIWGKFPFIKREKYQVRFKYLLPKKTVGNSFKLDYENTF</sequence>
<evidence type="ECO:0000313" key="3">
    <source>
        <dbReference type="Proteomes" id="UP000558089"/>
    </source>
</evidence>
<organism evidence="2 3">
    <name type="scientific">Flagellimonas chongwuensis</name>
    <dbReference type="NCBI Taxonomy" id="2697365"/>
    <lineage>
        <taxon>Bacteria</taxon>
        <taxon>Pseudomonadati</taxon>
        <taxon>Bacteroidota</taxon>
        <taxon>Flavobacteriia</taxon>
        <taxon>Flavobacteriales</taxon>
        <taxon>Flavobacteriaceae</taxon>
        <taxon>Flagellimonas</taxon>
    </lineage>
</organism>